<reference evidence="17" key="1">
    <citation type="journal article" date="2016" name="Appl. Environ. Microbiol.">
        <title>Functional Metagenomics of a Biostimulated Petroleum-Contaminated Soil Reveals an Extraordinary Diversity of Extradiol Dioxygenases.</title>
        <authorList>
            <person name="Terron-Gonzalez L."/>
            <person name="Martin-Cabello G."/>
            <person name="Ferrer M."/>
            <person name="Santero E."/>
        </authorList>
    </citation>
    <scope>NUCLEOTIDE SEQUENCE</scope>
</reference>
<evidence type="ECO:0000256" key="11">
    <source>
        <dbReference type="ARBA" id="ARBA00023136"/>
    </source>
</evidence>
<dbReference type="SUPFAM" id="SSF56935">
    <property type="entry name" value="Porins"/>
    <property type="match status" value="1"/>
</dbReference>
<dbReference type="AlphaFoldDB" id="A0A126SY75"/>
<feature type="domain" description="TonB-dependent receptor plug" evidence="16">
    <location>
        <begin position="84"/>
        <end position="184"/>
    </location>
</feature>
<evidence type="ECO:0000256" key="7">
    <source>
        <dbReference type="ARBA" id="ARBA00022729"/>
    </source>
</evidence>
<dbReference type="Gene3D" id="2.40.170.20">
    <property type="entry name" value="TonB-dependent receptor, beta-barrel domain"/>
    <property type="match status" value="1"/>
</dbReference>
<name>A0A126SY75_9BACT</name>
<proteinExistence type="inferred from homology"/>
<dbReference type="GO" id="GO:0009279">
    <property type="term" value="C:cell outer membrane"/>
    <property type="evidence" value="ECO:0007669"/>
    <property type="project" value="UniProtKB-SubCell"/>
</dbReference>
<evidence type="ECO:0000256" key="3">
    <source>
        <dbReference type="ARBA" id="ARBA00022448"/>
    </source>
</evidence>
<keyword evidence="7" id="KW-0732">Signal</keyword>
<keyword evidence="10 14" id="KW-0798">TonB box</keyword>
<evidence type="ECO:0000259" key="15">
    <source>
        <dbReference type="Pfam" id="PF00593"/>
    </source>
</evidence>
<keyword evidence="4 13" id="KW-1134">Transmembrane beta strand</keyword>
<dbReference type="InterPro" id="IPR010917">
    <property type="entry name" value="TonB_rcpt_CS"/>
</dbReference>
<sequence>MSSDRRPTSADFSANGINHRVFSIMKPSSLSSTHLLLISSLWFVTAHAETSLPEITIAAEQSEPTARLPLDTTSKTGSRLGLTVRDTPASVHVIDHETIEARGARDTLEVLQSAPGIIADSPPGSGGNVSMRGFSSSQITQLFNGIDVAYVIAASPLDSWLLDRVDVLGGASSFLYGQGAVGGAINYISKVATRQPLQQDALIRGGDFGTYQAAYDINGALTGNGTESATNFFRLAVSHQGTDGYVDRTDGRSTVLSASWLTDITDNLSHTLAYEHQIKDLLPYWGTPLLNPTALGEFIEATRFKNYNTQNGVYEQRVNWLRSLLEYRLSDKTTINNTAYYYDADRDYRNVETYRFNATNTAVIRSGTLKQKHLQTLVGNRLELAHQGSLGQLPSSWSFGLDVSRNKQTRYPNSLAGNVSTVDPYHFALESFFDIPGTGAPTTPDRTNHVYTTALYAENMTRLNSRWRLLSGLRYDHIKLEVTNFRAITAANPAYFERTYTPVTGRLGLMYDITPKANAYITYSTAADPPSGILTTANYGSVQDFDLTTGKQLEIGSKFDFWEGRGNATLAAYTITRKNLSTPDQNNPTITVPVGQQSSKGIEMQAGIKLSPQWSLRGDISFIDAEYDKFVQNVGGVGISRAGNTPTFVPDRVANLYLGWAIASNWQLTGEVRNVSERFGNVENTQRFSGYTLLGASLNYTLDKHSTIILRGRNLTDEIYFASGGGGQVRIGEPRAFEISLRTTF</sequence>
<keyword evidence="11 13" id="KW-0472">Membrane</keyword>
<evidence type="ECO:0000256" key="1">
    <source>
        <dbReference type="ARBA" id="ARBA00004571"/>
    </source>
</evidence>
<protein>
    <submittedName>
        <fullName evidence="17">TonB-dependent siderophore receptor</fullName>
    </submittedName>
</protein>
<evidence type="ECO:0000256" key="2">
    <source>
        <dbReference type="ARBA" id="ARBA00009810"/>
    </source>
</evidence>
<dbReference type="GO" id="GO:0015891">
    <property type="term" value="P:siderophore transport"/>
    <property type="evidence" value="ECO:0007669"/>
    <property type="project" value="InterPro"/>
</dbReference>
<dbReference type="PROSITE" id="PS01156">
    <property type="entry name" value="TONB_DEPENDENT_REC_2"/>
    <property type="match status" value="1"/>
</dbReference>
<keyword evidence="8" id="KW-0408">Iron</keyword>
<dbReference type="PROSITE" id="PS52016">
    <property type="entry name" value="TONB_DEPENDENT_REC_3"/>
    <property type="match status" value="1"/>
</dbReference>
<dbReference type="GO" id="GO:0015344">
    <property type="term" value="F:siderophore uptake transmembrane transporter activity"/>
    <property type="evidence" value="ECO:0007669"/>
    <property type="project" value="TreeGrafter"/>
</dbReference>
<dbReference type="GO" id="GO:0038023">
    <property type="term" value="F:signaling receptor activity"/>
    <property type="evidence" value="ECO:0007669"/>
    <property type="project" value="InterPro"/>
</dbReference>
<evidence type="ECO:0000256" key="10">
    <source>
        <dbReference type="ARBA" id="ARBA00023077"/>
    </source>
</evidence>
<dbReference type="CDD" id="cd01347">
    <property type="entry name" value="ligand_gated_channel"/>
    <property type="match status" value="1"/>
</dbReference>
<dbReference type="InterPro" id="IPR036942">
    <property type="entry name" value="Beta-barrel_TonB_sf"/>
</dbReference>
<dbReference type="InterPro" id="IPR039426">
    <property type="entry name" value="TonB-dep_rcpt-like"/>
</dbReference>
<evidence type="ECO:0000256" key="6">
    <source>
        <dbReference type="ARBA" id="ARBA00022692"/>
    </source>
</evidence>
<comment type="subcellular location">
    <subcellularLocation>
        <location evidence="1 13">Cell outer membrane</location>
        <topology evidence="1 13">Multi-pass membrane protein</topology>
    </subcellularLocation>
</comment>
<keyword evidence="5" id="KW-0410">Iron transport</keyword>
<keyword evidence="17" id="KW-0675">Receptor</keyword>
<keyword evidence="12 13" id="KW-0998">Cell outer membrane</keyword>
<comment type="similarity">
    <text evidence="2 13 14">Belongs to the TonB-dependent receptor family.</text>
</comment>
<dbReference type="NCBIfam" id="TIGR01783">
    <property type="entry name" value="TonB-siderophor"/>
    <property type="match status" value="1"/>
</dbReference>
<dbReference type="InterPro" id="IPR010105">
    <property type="entry name" value="TonB_sidphr_rcpt"/>
</dbReference>
<organism evidence="17">
    <name type="scientific">uncultured bacterium UPO46</name>
    <dbReference type="NCBI Taxonomy" id="1776971"/>
    <lineage>
        <taxon>Bacteria</taxon>
        <taxon>environmental samples</taxon>
    </lineage>
</organism>
<dbReference type="PANTHER" id="PTHR32552:SF84">
    <property type="entry name" value="TONB-DEPENDENT RECEPTOR-RELATED"/>
    <property type="match status" value="1"/>
</dbReference>
<accession>A0A126SY75</accession>
<dbReference type="PANTHER" id="PTHR32552">
    <property type="entry name" value="FERRICHROME IRON RECEPTOR-RELATED"/>
    <property type="match status" value="1"/>
</dbReference>
<dbReference type="Pfam" id="PF00593">
    <property type="entry name" value="TonB_dep_Rec_b-barrel"/>
    <property type="match status" value="1"/>
</dbReference>
<evidence type="ECO:0000259" key="16">
    <source>
        <dbReference type="Pfam" id="PF07715"/>
    </source>
</evidence>
<dbReference type="InterPro" id="IPR000531">
    <property type="entry name" value="Beta-barrel_TonB"/>
</dbReference>
<keyword evidence="9" id="KW-0406">Ion transport</keyword>
<feature type="domain" description="TonB-dependent receptor-like beta-barrel" evidence="15">
    <location>
        <begin position="297"/>
        <end position="715"/>
    </location>
</feature>
<evidence type="ECO:0000256" key="13">
    <source>
        <dbReference type="PROSITE-ProRule" id="PRU01360"/>
    </source>
</evidence>
<keyword evidence="3 13" id="KW-0813">Transport</keyword>
<evidence type="ECO:0000256" key="9">
    <source>
        <dbReference type="ARBA" id="ARBA00023065"/>
    </source>
</evidence>
<dbReference type="EMBL" id="KU144974">
    <property type="protein sequence ID" value="AMK59249.1"/>
    <property type="molecule type" value="Genomic_DNA"/>
</dbReference>
<evidence type="ECO:0000313" key="17">
    <source>
        <dbReference type="EMBL" id="AMK59249.1"/>
    </source>
</evidence>
<evidence type="ECO:0000256" key="8">
    <source>
        <dbReference type="ARBA" id="ARBA00023004"/>
    </source>
</evidence>
<dbReference type="InterPro" id="IPR037066">
    <property type="entry name" value="Plug_dom_sf"/>
</dbReference>
<evidence type="ECO:0000256" key="14">
    <source>
        <dbReference type="RuleBase" id="RU003357"/>
    </source>
</evidence>
<keyword evidence="6 13" id="KW-0812">Transmembrane</keyword>
<evidence type="ECO:0000256" key="12">
    <source>
        <dbReference type="ARBA" id="ARBA00023237"/>
    </source>
</evidence>
<dbReference type="Pfam" id="PF07715">
    <property type="entry name" value="Plug"/>
    <property type="match status" value="1"/>
</dbReference>
<evidence type="ECO:0000256" key="4">
    <source>
        <dbReference type="ARBA" id="ARBA00022452"/>
    </source>
</evidence>
<dbReference type="Gene3D" id="2.170.130.10">
    <property type="entry name" value="TonB-dependent receptor, plug domain"/>
    <property type="match status" value="1"/>
</dbReference>
<evidence type="ECO:0000256" key="5">
    <source>
        <dbReference type="ARBA" id="ARBA00022496"/>
    </source>
</evidence>
<dbReference type="InterPro" id="IPR012910">
    <property type="entry name" value="Plug_dom"/>
</dbReference>